<dbReference type="GO" id="GO:0005975">
    <property type="term" value="P:carbohydrate metabolic process"/>
    <property type="evidence" value="ECO:0007669"/>
    <property type="project" value="InterPro"/>
</dbReference>
<feature type="transmembrane region" description="Helical" evidence="2">
    <location>
        <begin position="774"/>
        <end position="795"/>
    </location>
</feature>
<feature type="compositionally biased region" description="Low complexity" evidence="1">
    <location>
        <begin position="896"/>
        <end position="905"/>
    </location>
</feature>
<feature type="compositionally biased region" description="Basic and acidic residues" evidence="1">
    <location>
        <begin position="822"/>
        <end position="831"/>
    </location>
</feature>
<keyword evidence="2" id="KW-0812">Transmembrane</keyword>
<keyword evidence="2" id="KW-1133">Transmembrane helix</keyword>
<dbReference type="InterPro" id="IPR033433">
    <property type="entry name" value="GtaA_N"/>
</dbReference>
<feature type="region of interest" description="Disordered" evidence="1">
    <location>
        <begin position="818"/>
        <end position="939"/>
    </location>
</feature>
<keyword evidence="6" id="KW-1185">Reference proteome</keyword>
<dbReference type="SUPFAM" id="SSF48208">
    <property type="entry name" value="Six-hairpin glycosidases"/>
    <property type="match status" value="1"/>
</dbReference>
<feature type="compositionally biased region" description="Polar residues" evidence="1">
    <location>
        <begin position="871"/>
        <end position="889"/>
    </location>
</feature>
<organism evidence="5 6">
    <name type="scientific">Paramarasmius palmivorus</name>
    <dbReference type="NCBI Taxonomy" id="297713"/>
    <lineage>
        <taxon>Eukaryota</taxon>
        <taxon>Fungi</taxon>
        <taxon>Dikarya</taxon>
        <taxon>Basidiomycota</taxon>
        <taxon>Agaricomycotina</taxon>
        <taxon>Agaricomycetes</taxon>
        <taxon>Agaricomycetidae</taxon>
        <taxon>Agaricales</taxon>
        <taxon>Marasmiineae</taxon>
        <taxon>Marasmiaceae</taxon>
        <taxon>Paramarasmius</taxon>
    </lineage>
</organism>
<dbReference type="InterPro" id="IPR012341">
    <property type="entry name" value="6hp_glycosidase-like_sf"/>
</dbReference>
<dbReference type="AlphaFoldDB" id="A0AAW0D385"/>
<dbReference type="PANTHER" id="PTHR31987:SF1">
    <property type="entry name" value="GLUTAMINASE A"/>
    <property type="match status" value="1"/>
</dbReference>
<reference evidence="5 6" key="1">
    <citation type="submission" date="2024-01" db="EMBL/GenBank/DDBJ databases">
        <title>A draft genome for a cacao thread blight-causing isolate of Paramarasmius palmivorus.</title>
        <authorList>
            <person name="Baruah I.K."/>
            <person name="Bukari Y."/>
            <person name="Amoako-Attah I."/>
            <person name="Meinhardt L.W."/>
            <person name="Bailey B.A."/>
            <person name="Cohen S.P."/>
        </authorList>
    </citation>
    <scope>NUCLEOTIDE SEQUENCE [LARGE SCALE GENOMIC DNA]</scope>
    <source>
        <strain evidence="5 6">GH-12</strain>
    </source>
</reference>
<dbReference type="EMBL" id="JAYKXP010000025">
    <property type="protein sequence ID" value="KAK7045354.1"/>
    <property type="molecule type" value="Genomic_DNA"/>
</dbReference>
<dbReference type="GO" id="GO:0003824">
    <property type="term" value="F:catalytic activity"/>
    <property type="evidence" value="ECO:0007669"/>
    <property type="project" value="UniProtKB-ARBA"/>
</dbReference>
<feature type="domain" description="Glutaminase A N-terminal" evidence="4">
    <location>
        <begin position="176"/>
        <end position="395"/>
    </location>
</feature>
<evidence type="ECO:0000259" key="3">
    <source>
        <dbReference type="Pfam" id="PF16335"/>
    </source>
</evidence>
<dbReference type="InterPro" id="IPR032514">
    <property type="entry name" value="GtaA_central"/>
</dbReference>
<feature type="compositionally biased region" description="Polar residues" evidence="1">
    <location>
        <begin position="835"/>
        <end position="864"/>
    </location>
</feature>
<evidence type="ECO:0000256" key="2">
    <source>
        <dbReference type="SAM" id="Phobius"/>
    </source>
</evidence>
<accession>A0AAW0D385</accession>
<dbReference type="Proteomes" id="UP001383192">
    <property type="component" value="Unassembled WGS sequence"/>
</dbReference>
<gene>
    <name evidence="5" type="ORF">VNI00_007603</name>
</gene>
<dbReference type="Pfam" id="PF17168">
    <property type="entry name" value="DUF5127"/>
    <property type="match status" value="1"/>
</dbReference>
<dbReference type="PANTHER" id="PTHR31987">
    <property type="entry name" value="GLUTAMINASE A-RELATED"/>
    <property type="match status" value="1"/>
</dbReference>
<dbReference type="Pfam" id="PF16335">
    <property type="entry name" value="GtaA_6_Hairpin"/>
    <property type="match status" value="1"/>
</dbReference>
<feature type="compositionally biased region" description="Basic and acidic residues" evidence="1">
    <location>
        <begin position="914"/>
        <end position="930"/>
    </location>
</feature>
<evidence type="ECO:0000259" key="4">
    <source>
        <dbReference type="Pfam" id="PF17168"/>
    </source>
</evidence>
<evidence type="ECO:0008006" key="7">
    <source>
        <dbReference type="Google" id="ProtNLM"/>
    </source>
</evidence>
<comment type="caution">
    <text evidence="5">The sequence shown here is derived from an EMBL/GenBank/DDBJ whole genome shotgun (WGS) entry which is preliminary data.</text>
</comment>
<protein>
    <recommendedName>
        <fullName evidence="7">DUF1793-domain-containing protein</fullName>
    </recommendedName>
</protein>
<evidence type="ECO:0000256" key="1">
    <source>
        <dbReference type="SAM" id="MobiDB-lite"/>
    </source>
</evidence>
<name>A0AAW0D385_9AGAR</name>
<dbReference type="InterPro" id="IPR052743">
    <property type="entry name" value="Glutaminase_GtaA"/>
</dbReference>
<keyword evidence="2" id="KW-0472">Membrane</keyword>
<dbReference type="Gene3D" id="1.50.10.10">
    <property type="match status" value="1"/>
</dbReference>
<dbReference type="InterPro" id="IPR008928">
    <property type="entry name" value="6-hairpin_glycosidase_sf"/>
</dbReference>
<evidence type="ECO:0000313" key="6">
    <source>
        <dbReference type="Proteomes" id="UP001383192"/>
    </source>
</evidence>
<evidence type="ECO:0000313" key="5">
    <source>
        <dbReference type="EMBL" id="KAK7045354.1"/>
    </source>
</evidence>
<proteinExistence type="predicted"/>
<feature type="domain" description="Glutaminase A central" evidence="3">
    <location>
        <begin position="401"/>
        <end position="745"/>
    </location>
</feature>
<sequence length="939" mass="102434">MHLSFLSHQAAHQIQDQTRRKNGLFGYSPFPHNYLPHLTVADKVAVGGYIPKPSSFKGDPATTSLTPRSGPCKTMLLILHILVGLSIAALSSAQFQPSEVPLLVRTPYFSSWVSRNIFDDSPKFWNGDNVTLGGFIKVDGTPYEWMGTAWKDGGLADRAGMNFSFVEVDDISVTPTRTVYSVSAGPMRLNFTFLSPVESFPFGYIYVDAISGDGGSHDVQLYCDITGEWLSDDRKDDITWENVTSDSMFFHKIQLKSDNKPATNMAHDGLLYFATQPDSNSNMTWNSGGQMARRSFFFKNSALSNTQDPNLRCINCGDPPVFAFANDLGDITSTSQPVVWAIGYVRNPVITRTGQQLKPYWTTAYSRIEDGMLAFLKDFSDAKARAETFDEKIVSEAGKVSSDYAGLVSLSTRQVFGSVEIAIDPANGPLMFMKDVGTSLRVNLVSTIFASFPAYIYINSTWARYLLEPLLQNRQLSTDTSRYAPSDLGDSYPEVPGGTYNLARTIEDSGSMLIMTWAHAKFSGSQTLLSTYYQTLREWTENLIAANAVTPSGYEDADGLSTANLTNLALKGIIGVRAMADISYTLGKGDDAAKYQTQASRWIEQWKAMARDGSDGHLLSAYNLSGSWGMIYNLFADKWLGMNLVDPEIYEAQDVSYGRQLQSSGNEFGIPFDYSSYCGLSGGLDWTMFTAATTNSSVRGKLLQSVYDKASDIDQRVAFASTYDTRTRNATGRANPALGAAFAILAMDMSGALGGLPSNSVAGSSGIKSVASTIAGGIVGGIVGVACIALGLLFWRRQKKTYLARDFQQTGGIMDKFFGRGRANDQPEDGHPSVSPYTHWSIATPSVNTQNSHPQDAHQTGTSGSRKKDLASSSRSPFSTEITSLGDTVTSPPAPSSTRPSSRSAGSDMSALRNEVERLRQNMAEIRSRTNYEPPPSYN</sequence>